<evidence type="ECO:0008006" key="3">
    <source>
        <dbReference type="Google" id="ProtNLM"/>
    </source>
</evidence>
<reference evidence="1" key="1">
    <citation type="submission" date="2023-04" db="EMBL/GenBank/DDBJ databases">
        <title>Black Yeasts Isolated from many extreme environments.</title>
        <authorList>
            <person name="Coleine C."/>
            <person name="Stajich J.E."/>
            <person name="Selbmann L."/>
        </authorList>
    </citation>
    <scope>NUCLEOTIDE SEQUENCE</scope>
    <source>
        <strain evidence="1">CCFEE 5312</strain>
    </source>
</reference>
<organism evidence="1 2">
    <name type="scientific">Extremus antarcticus</name>
    <dbReference type="NCBI Taxonomy" id="702011"/>
    <lineage>
        <taxon>Eukaryota</taxon>
        <taxon>Fungi</taxon>
        <taxon>Dikarya</taxon>
        <taxon>Ascomycota</taxon>
        <taxon>Pezizomycotina</taxon>
        <taxon>Dothideomycetes</taxon>
        <taxon>Dothideomycetidae</taxon>
        <taxon>Mycosphaerellales</taxon>
        <taxon>Extremaceae</taxon>
        <taxon>Extremus</taxon>
    </lineage>
</organism>
<evidence type="ECO:0000313" key="1">
    <source>
        <dbReference type="EMBL" id="KAK3052852.1"/>
    </source>
</evidence>
<protein>
    <recommendedName>
        <fullName evidence="3">Small secreted protein</fullName>
    </recommendedName>
</protein>
<comment type="caution">
    <text evidence="1">The sequence shown here is derived from an EMBL/GenBank/DDBJ whole genome shotgun (WGS) entry which is preliminary data.</text>
</comment>
<gene>
    <name evidence="1" type="ORF">LTR09_005916</name>
</gene>
<dbReference type="EMBL" id="JAWDJX010000018">
    <property type="protein sequence ID" value="KAK3052852.1"/>
    <property type="molecule type" value="Genomic_DNA"/>
</dbReference>
<dbReference type="Proteomes" id="UP001271007">
    <property type="component" value="Unassembled WGS sequence"/>
</dbReference>
<name>A0AAJ0G849_9PEZI</name>
<accession>A0AAJ0G849</accession>
<keyword evidence="2" id="KW-1185">Reference proteome</keyword>
<proteinExistence type="predicted"/>
<dbReference type="AlphaFoldDB" id="A0AAJ0G849"/>
<evidence type="ECO:0000313" key="2">
    <source>
        <dbReference type="Proteomes" id="UP001271007"/>
    </source>
</evidence>
<sequence length="181" mass="19155">MSYIPLAARARALNQSTKYSTQNNTSIIKMKFSATILAAVLSATAFAAPAPELEVRQTAAVNMMVTAAPQWTIEKMKRVCASGTCTWTFNIDNHATAITPCTFKVKGAPATQTDSSGNVCGGYTVSTGWSGQFGAGNGFTTLAVVDNAKKQIVYPAYTDTQLGTGKVVKPDQSYTPQNLPS</sequence>